<dbReference type="EMBL" id="DF849437">
    <property type="protein sequence ID" value="GAT57291.1"/>
    <property type="molecule type" value="Genomic_DNA"/>
</dbReference>
<protein>
    <submittedName>
        <fullName evidence="2">Uncharacterized protein</fullName>
    </submittedName>
</protein>
<accession>A0ABQ0M1P7</accession>
<feature type="compositionally biased region" description="Polar residues" evidence="1">
    <location>
        <begin position="1"/>
        <end position="19"/>
    </location>
</feature>
<name>A0ABQ0M1P7_MYCCL</name>
<feature type="region of interest" description="Disordered" evidence="1">
    <location>
        <begin position="221"/>
        <end position="266"/>
    </location>
</feature>
<evidence type="ECO:0000256" key="1">
    <source>
        <dbReference type="SAM" id="MobiDB-lite"/>
    </source>
</evidence>
<keyword evidence="3" id="KW-1185">Reference proteome</keyword>
<evidence type="ECO:0000313" key="3">
    <source>
        <dbReference type="Proteomes" id="UP000815677"/>
    </source>
</evidence>
<evidence type="ECO:0000313" key="2">
    <source>
        <dbReference type="EMBL" id="GAT57291.1"/>
    </source>
</evidence>
<feature type="region of interest" description="Disordered" evidence="1">
    <location>
        <begin position="335"/>
        <end position="405"/>
    </location>
</feature>
<feature type="region of interest" description="Disordered" evidence="1">
    <location>
        <begin position="1"/>
        <end position="43"/>
    </location>
</feature>
<organism evidence="2 3">
    <name type="scientific">Mycena chlorophos</name>
    <name type="common">Agaric fungus</name>
    <name type="synonym">Agaricus chlorophos</name>
    <dbReference type="NCBI Taxonomy" id="658473"/>
    <lineage>
        <taxon>Eukaryota</taxon>
        <taxon>Fungi</taxon>
        <taxon>Dikarya</taxon>
        <taxon>Basidiomycota</taxon>
        <taxon>Agaricomycotina</taxon>
        <taxon>Agaricomycetes</taxon>
        <taxon>Agaricomycetidae</taxon>
        <taxon>Agaricales</taxon>
        <taxon>Marasmiineae</taxon>
        <taxon>Mycenaceae</taxon>
        <taxon>Mycena</taxon>
    </lineage>
</organism>
<feature type="compositionally biased region" description="Polar residues" evidence="1">
    <location>
        <begin position="372"/>
        <end position="384"/>
    </location>
</feature>
<reference evidence="2" key="1">
    <citation type="submission" date="2014-09" db="EMBL/GenBank/DDBJ databases">
        <title>Genome sequence of the luminous mushroom Mycena chlorophos for searching fungal bioluminescence genes.</title>
        <authorList>
            <person name="Tanaka Y."/>
            <person name="Kasuga D."/>
            <person name="Oba Y."/>
            <person name="Hase S."/>
            <person name="Sato K."/>
            <person name="Oba Y."/>
            <person name="Sakakibara Y."/>
        </authorList>
    </citation>
    <scope>NUCLEOTIDE SEQUENCE</scope>
</reference>
<sequence>MDGCRQSSQNLHAESNTYTHLRMPYPFPSPTARSRTSSSDGLSIASSGTEYSVGFDWELYTCTSPTSALSCAQQSSQCFPDTPRDMDFPESPSSVDFRLSPVLEDASPTELSPLIPQFPLPTPAPSSVNNSTRLPASADPVPLLGLSRVPKISGVLNVTRRRAHTVDVAAPQAVLRDAQPEIRVVTPGLGDSWRPRRSATMPSASTLLRGMLGIDDTPTYADPGIRTSPTTEPAHSYSADVYSAPPPAKPAKQTSAQTSRHTRDSSWGDVRVTKMFTQATGAADLDELDDSVREALYINAALRSRGLSYLCAAAEKAEDATRASAEKLPGLAQASIQARSTNPRPPATLHRTATLLPVRVPSLRPSILDKTPISSEPLGQNSPAQRKATPSPKRPRPLPAIPVPALPGVKPIPASFLGQLVDTRAPSSAKE</sequence>
<gene>
    <name evidence="2" type="ORF">MCHLO_13845</name>
</gene>
<dbReference type="Proteomes" id="UP000815677">
    <property type="component" value="Unassembled WGS sequence"/>
</dbReference>
<proteinExistence type="predicted"/>
<feature type="compositionally biased region" description="Low complexity" evidence="1">
    <location>
        <begin position="30"/>
        <end position="43"/>
    </location>
</feature>